<gene>
    <name evidence="2" type="ORF">ACFQ1R_10785</name>
</gene>
<accession>A0ABW3JJD7</accession>
<dbReference type="Proteomes" id="UP001597061">
    <property type="component" value="Unassembled WGS sequence"/>
</dbReference>
<keyword evidence="1" id="KW-0732">Signal</keyword>
<comment type="caution">
    <text evidence="2">The sequence shown here is derived from an EMBL/GenBank/DDBJ whole genome shotgun (WGS) entry which is preliminary data.</text>
</comment>
<evidence type="ECO:0000256" key="1">
    <source>
        <dbReference type="SAM" id="SignalP"/>
    </source>
</evidence>
<reference evidence="3" key="1">
    <citation type="journal article" date="2019" name="Int. J. Syst. Evol. Microbiol.">
        <title>The Global Catalogue of Microorganisms (GCM) 10K type strain sequencing project: providing services to taxonomists for standard genome sequencing and annotation.</title>
        <authorList>
            <consortium name="The Broad Institute Genomics Platform"/>
            <consortium name="The Broad Institute Genome Sequencing Center for Infectious Disease"/>
            <person name="Wu L."/>
            <person name="Ma J."/>
        </authorList>
    </citation>
    <scope>NUCLEOTIDE SEQUENCE [LARGE SCALE GENOMIC DNA]</scope>
    <source>
        <strain evidence="3">CCUG 62414</strain>
    </source>
</reference>
<feature type="chain" id="PRO_5045182375" evidence="1">
    <location>
        <begin position="23"/>
        <end position="259"/>
    </location>
</feature>
<keyword evidence="3" id="KW-1185">Reference proteome</keyword>
<sequence length="259" mass="28233">MKKNYVLFIVLFLLIIFNKAEAQTLTFTSDAGTLWNDGIATDGEGGSTDILGLAIEIYNVNDALNNIAEIEWKSAGELSGTDNFTGLTTFAVPYGSTTGWKGHIIKEASGLEFQINGFDWFDWGNYNNQPMTVTGFKNGSQVAITTFVGNNNGNRVSVNLNSSFDNVDEVRILTTSGTTYPTINNVQIANAVLSNASNTVIGSKIVVQNNKFISNTKDVKIEVYSVLGQKLENQNLASGVYILRVTLNDGKMVALKRYI</sequence>
<organism evidence="2 3">
    <name type="scientific">Mariniflexile jejuense</name>
    <dbReference type="NCBI Taxonomy" id="1173582"/>
    <lineage>
        <taxon>Bacteria</taxon>
        <taxon>Pseudomonadati</taxon>
        <taxon>Bacteroidota</taxon>
        <taxon>Flavobacteriia</taxon>
        <taxon>Flavobacteriales</taxon>
        <taxon>Flavobacteriaceae</taxon>
        <taxon>Mariniflexile</taxon>
    </lineage>
</organism>
<feature type="signal peptide" evidence="1">
    <location>
        <begin position="1"/>
        <end position="22"/>
    </location>
</feature>
<dbReference type="EMBL" id="JBHTJI010000001">
    <property type="protein sequence ID" value="MFD0990583.1"/>
    <property type="molecule type" value="Genomic_DNA"/>
</dbReference>
<evidence type="ECO:0000313" key="2">
    <source>
        <dbReference type="EMBL" id="MFD0990583.1"/>
    </source>
</evidence>
<name>A0ABW3JJD7_9FLAO</name>
<evidence type="ECO:0000313" key="3">
    <source>
        <dbReference type="Proteomes" id="UP001597061"/>
    </source>
</evidence>
<protein>
    <submittedName>
        <fullName evidence="2">T9SS type A sorting domain-containing protein</fullName>
    </submittedName>
</protein>
<proteinExistence type="predicted"/>
<dbReference type="RefSeq" id="WP_379926178.1">
    <property type="nucleotide sequence ID" value="NZ_JBHTJI010000001.1"/>
</dbReference>